<evidence type="ECO:0000256" key="4">
    <source>
        <dbReference type="ARBA" id="ARBA00023136"/>
    </source>
</evidence>
<dbReference type="Proteomes" id="UP000005237">
    <property type="component" value="Unassembled WGS sequence"/>
</dbReference>
<dbReference type="GO" id="GO:0016020">
    <property type="term" value="C:membrane"/>
    <property type="evidence" value="ECO:0007669"/>
    <property type="project" value="UniProtKB-SubCell"/>
</dbReference>
<evidence type="ECO:0000256" key="1">
    <source>
        <dbReference type="ARBA" id="ARBA00004370"/>
    </source>
</evidence>
<evidence type="ECO:0000256" key="2">
    <source>
        <dbReference type="ARBA" id="ARBA00022692"/>
    </source>
</evidence>
<dbReference type="AlphaFoldDB" id="A0A8R1I0K1"/>
<dbReference type="SUPFAM" id="SSF81321">
    <property type="entry name" value="Family A G protein-coupled receptor-like"/>
    <property type="match status" value="1"/>
</dbReference>
<feature type="transmembrane region" description="Helical" evidence="6">
    <location>
        <begin position="53"/>
        <end position="73"/>
    </location>
</feature>
<keyword evidence="3 6" id="KW-1133">Transmembrane helix</keyword>
<dbReference type="InterPro" id="IPR017452">
    <property type="entry name" value="GPCR_Rhodpsn_7TM"/>
</dbReference>
<name>A0A8R1I0K1_CAEJA</name>
<feature type="signal peptide" evidence="7">
    <location>
        <begin position="1"/>
        <end position="19"/>
    </location>
</feature>
<feature type="compositionally biased region" description="Low complexity" evidence="5">
    <location>
        <begin position="99"/>
        <end position="109"/>
    </location>
</feature>
<keyword evidence="4 6" id="KW-0472">Membrane</keyword>
<evidence type="ECO:0000313" key="9">
    <source>
        <dbReference type="EnsemblMetazoa" id="CJA13619a.1"/>
    </source>
</evidence>
<evidence type="ECO:0000259" key="8">
    <source>
        <dbReference type="PROSITE" id="PS50262"/>
    </source>
</evidence>
<comment type="subcellular location">
    <subcellularLocation>
        <location evidence="1">Membrane</location>
    </subcellularLocation>
</comment>
<accession>A0A8R1I0K1</accession>
<keyword evidence="2 6" id="KW-0812">Transmembrane</keyword>
<dbReference type="PANTHER" id="PTHR47760">
    <property type="entry name" value="G-PROTEIN COUPLED RECEPTOR B0563.6-LIKE PROTEIN-RELATED"/>
    <property type="match status" value="1"/>
</dbReference>
<dbReference type="EnsemblMetazoa" id="CJA13619a.1">
    <property type="protein sequence ID" value="CJA13619a.1"/>
    <property type="gene ID" value="WBGene00132823"/>
</dbReference>
<feature type="domain" description="G-protein coupled receptors family 1 profile" evidence="8">
    <location>
        <begin position="1"/>
        <end position="185"/>
    </location>
</feature>
<dbReference type="InterPro" id="IPR053093">
    <property type="entry name" value="GPCR-like"/>
</dbReference>
<protein>
    <submittedName>
        <fullName evidence="9">G_PROTEIN_RECEP_F1_2 domain-containing protein</fullName>
    </submittedName>
</protein>
<reference evidence="9" key="2">
    <citation type="submission" date="2022-06" db="UniProtKB">
        <authorList>
            <consortium name="EnsemblMetazoa"/>
        </authorList>
    </citation>
    <scope>IDENTIFICATION</scope>
    <source>
        <strain evidence="9">DF5081</strain>
    </source>
</reference>
<feature type="chain" id="PRO_5035892284" evidence="7">
    <location>
        <begin position="20"/>
        <end position="306"/>
    </location>
</feature>
<evidence type="ECO:0000256" key="7">
    <source>
        <dbReference type="SAM" id="SignalP"/>
    </source>
</evidence>
<feature type="region of interest" description="Disordered" evidence="5">
    <location>
        <begin position="82"/>
        <end position="109"/>
    </location>
</feature>
<dbReference type="PANTHER" id="PTHR47760:SF4">
    <property type="entry name" value="G-PROTEIN COUPLED RECEPTORS FAMILY 1 PROFILE DOMAIN-CONTAINING PROTEIN"/>
    <property type="match status" value="1"/>
</dbReference>
<evidence type="ECO:0000256" key="5">
    <source>
        <dbReference type="SAM" id="MobiDB-lite"/>
    </source>
</evidence>
<evidence type="ECO:0000313" key="10">
    <source>
        <dbReference type="Proteomes" id="UP000005237"/>
    </source>
</evidence>
<dbReference type="PROSITE" id="PS50262">
    <property type="entry name" value="G_PROTEIN_RECEP_F1_2"/>
    <property type="match status" value="1"/>
</dbReference>
<sequence>MVVLSAIIHFPMVLQRTHATNEKGDYVMVNNVDLLCSEPIWTIYSYYKLGREFSRFFIVVLMSALNVVIARQLQLTKQRRRRLVRRSSPQHEQVSGLNTNSESSISTFSASTKKEESSLIRSFTEKKLTILMGTICVIFLLGNVPQIIVMILQNEAMEHNYRFQLYRHLSNTLEVLHHCLNFYVFCIASTEYTRCFLLNCLCLQNVLYRFPTIARFMARRRSSSVMVNSVGFGVPNKEYLSMESIQEEAKQWVVDPTSSPYAQAETNLKGILVTGNRESRQKKSLTIVNHRAVEVEADSENEMEIL</sequence>
<reference evidence="10" key="1">
    <citation type="submission" date="2010-08" db="EMBL/GenBank/DDBJ databases">
        <authorList>
            <consortium name="Caenorhabditis japonica Sequencing Consortium"/>
            <person name="Wilson R.K."/>
        </authorList>
    </citation>
    <scope>NUCLEOTIDE SEQUENCE [LARGE SCALE GENOMIC DNA]</scope>
    <source>
        <strain evidence="10">DF5081</strain>
    </source>
</reference>
<feature type="transmembrane region" description="Helical" evidence="6">
    <location>
        <begin position="128"/>
        <end position="152"/>
    </location>
</feature>
<organism evidence="9 10">
    <name type="scientific">Caenorhabditis japonica</name>
    <dbReference type="NCBI Taxonomy" id="281687"/>
    <lineage>
        <taxon>Eukaryota</taxon>
        <taxon>Metazoa</taxon>
        <taxon>Ecdysozoa</taxon>
        <taxon>Nematoda</taxon>
        <taxon>Chromadorea</taxon>
        <taxon>Rhabditida</taxon>
        <taxon>Rhabditina</taxon>
        <taxon>Rhabditomorpha</taxon>
        <taxon>Rhabditoidea</taxon>
        <taxon>Rhabditidae</taxon>
        <taxon>Peloderinae</taxon>
        <taxon>Caenorhabditis</taxon>
    </lineage>
</organism>
<keyword evidence="7" id="KW-0732">Signal</keyword>
<evidence type="ECO:0000256" key="3">
    <source>
        <dbReference type="ARBA" id="ARBA00022989"/>
    </source>
</evidence>
<dbReference type="Gene3D" id="1.20.1070.10">
    <property type="entry name" value="Rhodopsin 7-helix transmembrane proteins"/>
    <property type="match status" value="1"/>
</dbReference>
<proteinExistence type="predicted"/>
<evidence type="ECO:0000256" key="6">
    <source>
        <dbReference type="SAM" id="Phobius"/>
    </source>
</evidence>
<keyword evidence="10" id="KW-1185">Reference proteome</keyword>